<keyword evidence="7 12" id="KW-0378">Hydrolase</keyword>
<gene>
    <name evidence="12" type="ORF">CRENPOLYSF2_2750012</name>
</gene>
<dbReference type="Pfam" id="PF11741">
    <property type="entry name" value="AMIN"/>
    <property type="match status" value="1"/>
</dbReference>
<name>A0A1R4H8C7_9GAMM</name>
<feature type="region of interest" description="Disordered" evidence="10">
    <location>
        <begin position="151"/>
        <end position="170"/>
    </location>
</feature>
<dbReference type="CDD" id="cd02696">
    <property type="entry name" value="MurNAc-LAA"/>
    <property type="match status" value="1"/>
</dbReference>
<dbReference type="PANTHER" id="PTHR30404:SF6">
    <property type="entry name" value="N-ACETYLMURAMOYL-L-ALANINE AMIDASE AMIB"/>
    <property type="match status" value="1"/>
</dbReference>
<keyword evidence="13" id="KW-1185">Reference proteome</keyword>
<evidence type="ECO:0000256" key="4">
    <source>
        <dbReference type="ARBA" id="ARBA00011901"/>
    </source>
</evidence>
<protein>
    <recommendedName>
        <fullName evidence="9">N-acetylmuramoyl-L-alanine amidase AmiC</fullName>
        <ecNumber evidence="4">3.5.1.28</ecNumber>
    </recommendedName>
</protein>
<dbReference type="Gene3D" id="2.60.40.3500">
    <property type="match status" value="1"/>
</dbReference>
<dbReference type="Pfam" id="PF01520">
    <property type="entry name" value="Amidase_3"/>
    <property type="match status" value="1"/>
</dbReference>
<evidence type="ECO:0000256" key="6">
    <source>
        <dbReference type="ARBA" id="ARBA00022764"/>
    </source>
</evidence>
<evidence type="ECO:0000256" key="7">
    <source>
        <dbReference type="ARBA" id="ARBA00022801"/>
    </source>
</evidence>
<dbReference type="EMBL" id="FUKJ01000196">
    <property type="protein sequence ID" value="SJM92528.1"/>
    <property type="molecule type" value="Genomic_DNA"/>
</dbReference>
<comment type="similarity">
    <text evidence="3">Belongs to the N-acetylmuramoyl-L-alanine amidase 3 family.</text>
</comment>
<dbReference type="OrthoDB" id="9806267at2"/>
<dbReference type="EC" id="3.5.1.28" evidence="4"/>
<comment type="subcellular location">
    <subcellularLocation>
        <location evidence="2">Periplasm</location>
    </subcellularLocation>
</comment>
<evidence type="ECO:0000256" key="9">
    <source>
        <dbReference type="ARBA" id="ARBA00074581"/>
    </source>
</evidence>
<keyword evidence="5" id="KW-0732">Signal</keyword>
<dbReference type="FunFam" id="3.40.630.40:FF:000001">
    <property type="entry name" value="N-acetylmuramoyl-L-alanine amidase"/>
    <property type="match status" value="1"/>
</dbReference>
<evidence type="ECO:0000259" key="11">
    <source>
        <dbReference type="SMART" id="SM00646"/>
    </source>
</evidence>
<keyword evidence="8" id="KW-0961">Cell wall biogenesis/degradation</keyword>
<comment type="catalytic activity">
    <reaction evidence="1">
        <text>Hydrolyzes the link between N-acetylmuramoyl residues and L-amino acid residues in certain cell-wall glycopeptides.</text>
        <dbReference type="EC" id="3.5.1.28"/>
    </reaction>
</comment>
<keyword evidence="6" id="KW-0574">Periplasm</keyword>
<accession>A0A1R4H8C7</accession>
<feature type="compositionally biased region" description="Basic and acidic residues" evidence="10">
    <location>
        <begin position="151"/>
        <end position="168"/>
    </location>
</feature>
<dbReference type="PANTHER" id="PTHR30404">
    <property type="entry name" value="N-ACETYLMURAMOYL-L-ALANINE AMIDASE"/>
    <property type="match status" value="1"/>
</dbReference>
<dbReference type="GO" id="GO:0008745">
    <property type="term" value="F:N-acetylmuramoyl-L-alanine amidase activity"/>
    <property type="evidence" value="ECO:0007669"/>
    <property type="project" value="UniProtKB-EC"/>
</dbReference>
<evidence type="ECO:0000256" key="1">
    <source>
        <dbReference type="ARBA" id="ARBA00001561"/>
    </source>
</evidence>
<dbReference type="InterPro" id="IPR002508">
    <property type="entry name" value="MurNAc-LAA_cat"/>
</dbReference>
<dbReference type="GO" id="GO:0071555">
    <property type="term" value="P:cell wall organization"/>
    <property type="evidence" value="ECO:0007669"/>
    <property type="project" value="UniProtKB-KW"/>
</dbReference>
<dbReference type="SUPFAM" id="SSF53187">
    <property type="entry name" value="Zn-dependent exopeptidases"/>
    <property type="match status" value="1"/>
</dbReference>
<evidence type="ECO:0000256" key="5">
    <source>
        <dbReference type="ARBA" id="ARBA00022729"/>
    </source>
</evidence>
<dbReference type="Proteomes" id="UP000195442">
    <property type="component" value="Unassembled WGS sequence"/>
</dbReference>
<feature type="domain" description="MurNAc-LAA" evidence="11">
    <location>
        <begin position="238"/>
        <end position="393"/>
    </location>
</feature>
<dbReference type="InterPro" id="IPR050695">
    <property type="entry name" value="N-acetylmuramoyl_amidase_3"/>
</dbReference>
<sequence>MNSFWKILFFCVMQLVSVPIYAQQVNIHSLRYVTLENKLRLLFDVSVSPKHHRIFVLNNPPRLVIDLTDTRVQKNLSQPASGHPLFASIRTAQQSDDLRIVIDLKKPVSAKNFGLKSSNADGHRLIVDLIDKGLASNKQLESVPLAKMETPAKVERAKRDEKIDEPKSTKRHGKRIVVAIDAGHGGEDPGARGPQGTLEKDVTFSIAKKLKAFIDAEPGMKAVLVRKGDIYVGLRKRMAIARAVRADLFISIHADAVQDASVRGASVFTLSTKGASSEAARWLANSENASELVGGVSLDDKEDMLASVLLDLSQTATQEASHNVATKILKNFETIGQLHKGDVQQAGFMVLKSPDIPSILVETAFISNPSEELNLLSNRYQNKMATAIFKGVVNYFKHATPDNSKIAAL</sequence>
<dbReference type="SMART" id="SM00646">
    <property type="entry name" value="Ami_3"/>
    <property type="match status" value="1"/>
</dbReference>
<evidence type="ECO:0000256" key="8">
    <source>
        <dbReference type="ARBA" id="ARBA00023316"/>
    </source>
</evidence>
<dbReference type="AlphaFoldDB" id="A0A1R4H8C7"/>
<evidence type="ECO:0000256" key="3">
    <source>
        <dbReference type="ARBA" id="ARBA00010860"/>
    </source>
</evidence>
<reference evidence="13" key="1">
    <citation type="submission" date="2017-02" db="EMBL/GenBank/DDBJ databases">
        <authorList>
            <person name="Daims H."/>
        </authorList>
    </citation>
    <scope>NUCLEOTIDE SEQUENCE [LARGE SCALE GENOMIC DNA]</scope>
</reference>
<dbReference type="InterPro" id="IPR021731">
    <property type="entry name" value="AMIN_dom"/>
</dbReference>
<evidence type="ECO:0000313" key="12">
    <source>
        <dbReference type="EMBL" id="SJM92528.1"/>
    </source>
</evidence>
<dbReference type="GO" id="GO:0030288">
    <property type="term" value="C:outer membrane-bounded periplasmic space"/>
    <property type="evidence" value="ECO:0007669"/>
    <property type="project" value="TreeGrafter"/>
</dbReference>
<dbReference type="RefSeq" id="WP_087147006.1">
    <property type="nucleotide sequence ID" value="NZ_FUKJ01000196.1"/>
</dbReference>
<dbReference type="Gene3D" id="3.40.630.40">
    <property type="entry name" value="Zn-dependent exopeptidases"/>
    <property type="match status" value="1"/>
</dbReference>
<evidence type="ECO:0000313" key="13">
    <source>
        <dbReference type="Proteomes" id="UP000195442"/>
    </source>
</evidence>
<evidence type="ECO:0000256" key="10">
    <source>
        <dbReference type="SAM" id="MobiDB-lite"/>
    </source>
</evidence>
<proteinExistence type="inferred from homology"/>
<evidence type="ECO:0000256" key="2">
    <source>
        <dbReference type="ARBA" id="ARBA00004418"/>
    </source>
</evidence>
<dbReference type="GO" id="GO:0009253">
    <property type="term" value="P:peptidoglycan catabolic process"/>
    <property type="evidence" value="ECO:0007669"/>
    <property type="project" value="InterPro"/>
</dbReference>
<organism evidence="12 13">
    <name type="scientific">Crenothrix polyspora</name>
    <dbReference type="NCBI Taxonomy" id="360316"/>
    <lineage>
        <taxon>Bacteria</taxon>
        <taxon>Pseudomonadati</taxon>
        <taxon>Pseudomonadota</taxon>
        <taxon>Gammaproteobacteria</taxon>
        <taxon>Methylococcales</taxon>
        <taxon>Crenotrichaceae</taxon>
        <taxon>Crenothrix</taxon>
    </lineage>
</organism>